<organism evidence="3 4">
    <name type="scientific">Filifactor alocis (strain ATCC 35896 / CCUG 47790 / D40 B5)</name>
    <name type="common">Fusobacterium alocis</name>
    <dbReference type="NCBI Taxonomy" id="546269"/>
    <lineage>
        <taxon>Bacteria</taxon>
        <taxon>Bacillati</taxon>
        <taxon>Bacillota</taxon>
        <taxon>Clostridia</taxon>
        <taxon>Peptostreptococcales</taxon>
        <taxon>Filifactoraceae</taxon>
        <taxon>Filifactor</taxon>
    </lineage>
</organism>
<dbReference type="GO" id="GO:0004674">
    <property type="term" value="F:protein serine/threonine kinase activity"/>
    <property type="evidence" value="ECO:0007669"/>
    <property type="project" value="UniProtKB-KW"/>
</dbReference>
<dbReference type="CDD" id="cd16936">
    <property type="entry name" value="HATPase_RsbW-like"/>
    <property type="match status" value="1"/>
</dbReference>
<sequence>MVQDKIIKKDCITMDLPTNPEYVSVARLTVSAISNTIGFNVEEIEDIKIALSEACANAIRHSQKDTFSLHFEVEDGKLTIQVSDQGVGFDAKEVKEPVVEEMKESGLGFFIIESLMDEVKIDSEVGKGTKIRMSKFLEDNK</sequence>
<dbReference type="Proteomes" id="UP000007468">
    <property type="component" value="Chromosome"/>
</dbReference>
<evidence type="ECO:0000256" key="1">
    <source>
        <dbReference type="ARBA" id="ARBA00022527"/>
    </source>
</evidence>
<evidence type="ECO:0000313" key="4">
    <source>
        <dbReference type="Proteomes" id="UP000007468"/>
    </source>
</evidence>
<keyword evidence="1" id="KW-0723">Serine/threonine-protein kinase</keyword>
<proteinExistence type="predicted"/>
<protein>
    <submittedName>
        <fullName evidence="3">Anti-sigma B factor</fullName>
    </submittedName>
</protein>
<dbReference type="PATRIC" id="fig|546269.5.peg.22"/>
<dbReference type="KEGG" id="faa:HMPREF0389_01179"/>
<accession>D6GSU2</accession>
<dbReference type="eggNOG" id="COG2172">
    <property type="taxonomic scope" value="Bacteria"/>
</dbReference>
<keyword evidence="4" id="KW-1185">Reference proteome</keyword>
<gene>
    <name evidence="3" type="ordered locus">HMPREF0389_01179</name>
</gene>
<dbReference type="Pfam" id="PF13581">
    <property type="entry name" value="HATPase_c_2"/>
    <property type="match status" value="1"/>
</dbReference>
<dbReference type="InterPro" id="IPR003594">
    <property type="entry name" value="HATPase_dom"/>
</dbReference>
<dbReference type="AlphaFoldDB" id="D6GSU2"/>
<reference evidence="4" key="1">
    <citation type="submission" date="2010-12" db="EMBL/GenBank/DDBJ databases">
        <title>The genome sequence of Filifactor alocis strain ATCC 35896.</title>
        <authorList>
            <consortium name="The Broad Institute Genome Sequencing Platform"/>
            <person name="Ward D."/>
            <person name="Earl A."/>
            <person name="Feldgarden M."/>
            <person name="Young S.K."/>
            <person name="Gargeya S."/>
            <person name="Zeng Q."/>
            <person name="Alvarado L."/>
            <person name="Berlin A."/>
            <person name="Bochicchio J."/>
            <person name="Chapman S.B."/>
            <person name="Chen Z."/>
            <person name="Freedman E."/>
            <person name="Gellesch M."/>
            <person name="Goldberg J."/>
            <person name="Griggs A."/>
            <person name="Gujja S."/>
            <person name="Heilman E."/>
            <person name="Heiman D."/>
            <person name="Howarth C."/>
            <person name="Mehta T."/>
            <person name="Neiman D."/>
            <person name="Pearson M."/>
            <person name="Roberts A."/>
            <person name="Saif S."/>
            <person name="Shea T."/>
            <person name="Shenoy N."/>
            <person name="Sisk P."/>
            <person name="Stolte C."/>
            <person name="Sykes S."/>
            <person name="White J."/>
            <person name="Yandava C."/>
            <person name="Izard J."/>
            <person name="Blanton J.M."/>
            <person name="Baranova O.V."/>
            <person name="Tanner A.C."/>
            <person name="Dewhirst F.E."/>
            <person name="Haas B."/>
            <person name="Nusbaum C."/>
            <person name="Birren B."/>
        </authorList>
    </citation>
    <scope>NUCLEOTIDE SEQUENCE [LARGE SCALE GENOMIC DNA]</scope>
    <source>
        <strain evidence="4">ATCC 35896 / D40 B5</strain>
    </source>
</reference>
<feature type="domain" description="Histidine kinase/HSP90-like ATPase" evidence="2">
    <location>
        <begin position="42"/>
        <end position="139"/>
    </location>
</feature>
<keyword evidence="1" id="KW-0418">Kinase</keyword>
<dbReference type="EMBL" id="CP002390">
    <property type="protein sequence ID" value="EFE27927.1"/>
    <property type="molecule type" value="Genomic_DNA"/>
</dbReference>
<dbReference type="InterPro" id="IPR050267">
    <property type="entry name" value="Anti-sigma-factor_SerPK"/>
</dbReference>
<dbReference type="PANTHER" id="PTHR35526">
    <property type="entry name" value="ANTI-SIGMA-F FACTOR RSBW-RELATED"/>
    <property type="match status" value="1"/>
</dbReference>
<dbReference type="Gene3D" id="3.30.565.10">
    <property type="entry name" value="Histidine kinase-like ATPase, C-terminal domain"/>
    <property type="match status" value="1"/>
</dbReference>
<evidence type="ECO:0000313" key="3">
    <source>
        <dbReference type="EMBL" id="EFE27927.1"/>
    </source>
</evidence>
<evidence type="ECO:0000259" key="2">
    <source>
        <dbReference type="SMART" id="SM00387"/>
    </source>
</evidence>
<dbReference type="SMART" id="SM00387">
    <property type="entry name" value="HATPase_c"/>
    <property type="match status" value="1"/>
</dbReference>
<dbReference type="RefSeq" id="WP_014261699.1">
    <property type="nucleotide sequence ID" value="NC_016630.1"/>
</dbReference>
<dbReference type="InterPro" id="IPR036890">
    <property type="entry name" value="HATPase_C_sf"/>
</dbReference>
<dbReference type="SUPFAM" id="SSF55874">
    <property type="entry name" value="ATPase domain of HSP90 chaperone/DNA topoisomerase II/histidine kinase"/>
    <property type="match status" value="1"/>
</dbReference>
<keyword evidence="1" id="KW-0808">Transferase</keyword>
<dbReference type="PANTHER" id="PTHR35526:SF3">
    <property type="entry name" value="ANTI-SIGMA-F FACTOR RSBW"/>
    <property type="match status" value="1"/>
</dbReference>
<dbReference type="STRING" id="546269.HMPREF0389_01179"/>
<name>D6GSU2_FILAD</name>